<dbReference type="InterPro" id="IPR035940">
    <property type="entry name" value="CAP_sf"/>
</dbReference>
<feature type="signal peptide" evidence="2">
    <location>
        <begin position="1"/>
        <end position="19"/>
    </location>
</feature>
<name>A0A2T9ZES9_9FUNG</name>
<dbReference type="STRING" id="133381.A0A2T9ZES9"/>
<feature type="chain" id="PRO_5015500418" description="SCP domain-containing protein" evidence="2">
    <location>
        <begin position="20"/>
        <end position="293"/>
    </location>
</feature>
<evidence type="ECO:0000259" key="3">
    <source>
        <dbReference type="Pfam" id="PF00188"/>
    </source>
</evidence>
<reference evidence="4 5" key="1">
    <citation type="journal article" date="2018" name="MBio">
        <title>Comparative Genomics Reveals the Core Gene Toolbox for the Fungus-Insect Symbiosis.</title>
        <authorList>
            <person name="Wang Y."/>
            <person name="Stata M."/>
            <person name="Wang W."/>
            <person name="Stajich J.E."/>
            <person name="White M.M."/>
            <person name="Moncalvo J.M."/>
        </authorList>
    </citation>
    <scope>NUCLEOTIDE SEQUENCE [LARGE SCALE GENOMIC DNA]</scope>
    <source>
        <strain evidence="4 5">SC-DP-2</strain>
    </source>
</reference>
<dbReference type="EMBL" id="MBFS01000280">
    <property type="protein sequence ID" value="PVV03079.1"/>
    <property type="molecule type" value="Genomic_DNA"/>
</dbReference>
<organism evidence="4 5">
    <name type="scientific">Smittium megazygosporum</name>
    <dbReference type="NCBI Taxonomy" id="133381"/>
    <lineage>
        <taxon>Eukaryota</taxon>
        <taxon>Fungi</taxon>
        <taxon>Fungi incertae sedis</taxon>
        <taxon>Zoopagomycota</taxon>
        <taxon>Kickxellomycotina</taxon>
        <taxon>Harpellomycetes</taxon>
        <taxon>Harpellales</taxon>
        <taxon>Legeriomycetaceae</taxon>
        <taxon>Smittium</taxon>
    </lineage>
</organism>
<evidence type="ECO:0000256" key="2">
    <source>
        <dbReference type="SAM" id="SignalP"/>
    </source>
</evidence>
<dbReference type="SUPFAM" id="SSF55797">
    <property type="entry name" value="PR-1-like"/>
    <property type="match status" value="1"/>
</dbReference>
<dbReference type="Proteomes" id="UP000245609">
    <property type="component" value="Unassembled WGS sequence"/>
</dbReference>
<gene>
    <name evidence="4" type="ORF">BB560_002444</name>
</gene>
<dbReference type="Gene3D" id="3.40.33.10">
    <property type="entry name" value="CAP"/>
    <property type="match status" value="1"/>
</dbReference>
<dbReference type="InterPro" id="IPR014044">
    <property type="entry name" value="CAP_dom"/>
</dbReference>
<keyword evidence="5" id="KW-1185">Reference proteome</keyword>
<keyword evidence="2" id="KW-0732">Signal</keyword>
<dbReference type="CDD" id="cd05379">
    <property type="entry name" value="CAP_bacterial"/>
    <property type="match status" value="1"/>
</dbReference>
<feature type="region of interest" description="Disordered" evidence="1">
    <location>
        <begin position="111"/>
        <end position="163"/>
    </location>
</feature>
<evidence type="ECO:0000313" key="4">
    <source>
        <dbReference type="EMBL" id="PVV03079.1"/>
    </source>
</evidence>
<evidence type="ECO:0000313" key="5">
    <source>
        <dbReference type="Proteomes" id="UP000245609"/>
    </source>
</evidence>
<feature type="domain" description="SCP" evidence="3">
    <location>
        <begin position="171"/>
        <end position="269"/>
    </location>
</feature>
<comment type="caution">
    <text evidence="4">The sequence shown here is derived from an EMBL/GenBank/DDBJ whole genome shotgun (WGS) entry which is preliminary data.</text>
</comment>
<feature type="compositionally biased region" description="Polar residues" evidence="1">
    <location>
        <begin position="139"/>
        <end position="160"/>
    </location>
</feature>
<dbReference type="PANTHER" id="PTHR31157">
    <property type="entry name" value="SCP DOMAIN-CONTAINING PROTEIN"/>
    <property type="match status" value="1"/>
</dbReference>
<proteinExistence type="predicted"/>
<evidence type="ECO:0000256" key="1">
    <source>
        <dbReference type="SAM" id="MobiDB-lite"/>
    </source>
</evidence>
<dbReference type="AlphaFoldDB" id="A0A2T9ZES9"/>
<dbReference type="OrthoDB" id="568194at2759"/>
<accession>A0A2T9ZES9</accession>
<protein>
    <recommendedName>
        <fullName evidence="3">SCP domain-containing protein</fullName>
    </recommendedName>
</protein>
<dbReference type="PANTHER" id="PTHR31157:SF1">
    <property type="entry name" value="SCP DOMAIN-CONTAINING PROTEIN"/>
    <property type="match status" value="1"/>
</dbReference>
<sequence length="293" mass="32058">MVAIKLPLLLAVLLSTANSLPQNINVDIIDPLVIEHKALGSTKYSNMNGNLVQTVLDREEEPKDGSAVITSTSVSERHGNYRTPVKSKKTEYKTRMTYSKYNPTLTARRFKSNVRPTPYTPPKVSAPAKSNEETKSAEPVNTGSTETPAAQLNETGSSSVPDAIQKVVCETNKKRKDNNLPPLRFSKDLNDIATKHSVYQNKNKITTHDDPDGTLGTRLGKLGITWTYAAENVAGGFDDPVKVVDAWMNSPGHKANILSTKAKYIGVGADGKFWTQNFADFKSSNAEIFDAKC</sequence>
<dbReference type="Pfam" id="PF00188">
    <property type="entry name" value="CAP"/>
    <property type="match status" value="1"/>
</dbReference>
<feature type="region of interest" description="Disordered" evidence="1">
    <location>
        <begin position="62"/>
        <end position="92"/>
    </location>
</feature>